<keyword evidence="4 5" id="KW-0418">Kinase</keyword>
<comment type="similarity">
    <text evidence="5">Belongs to the pyruvate, phosphate/water dikinase regulatory protein family. PSRP subfamily.</text>
</comment>
<reference evidence="6 7" key="1">
    <citation type="journal article" date="2009" name="J. Bacteriol.">
        <title>Draft genome sequence of the extremely acidophilic bacterium Acidithiobacillus caldus ATCC 51756 reveals metabolic versatility in the genus Acidithiobacillus.</title>
        <authorList>
            <person name="Valdes J."/>
            <person name="Quatrini R."/>
            <person name="Hallberg K."/>
            <person name="Dopson M."/>
            <person name="Valenzuela P.D."/>
            <person name="Holmes D.S."/>
        </authorList>
    </citation>
    <scope>NUCLEOTIDE SEQUENCE [LARGE SCALE GENOMIC DNA]</scope>
    <source>
        <strain evidence="7">ATCC 51756 / DSM 8584 / KU</strain>
    </source>
</reference>
<dbReference type="InterPro" id="IPR026530">
    <property type="entry name" value="PSRP"/>
</dbReference>
<proteinExistence type="inferred from homology"/>
<accession>A0A060A1I6</accession>
<dbReference type="PANTHER" id="PTHR31756">
    <property type="entry name" value="PYRUVATE, PHOSPHATE DIKINASE REGULATORY PROTEIN 1, CHLOROPLASTIC"/>
    <property type="match status" value="1"/>
</dbReference>
<evidence type="ECO:0000256" key="5">
    <source>
        <dbReference type="HAMAP-Rule" id="MF_01062"/>
    </source>
</evidence>
<comment type="catalytic activity">
    <reaction evidence="5">
        <text>[pyruvate, water dikinase] + ADP = [pyruvate, water dikinase]-phosphate + AMP + H(+)</text>
        <dbReference type="Rhea" id="RHEA:46020"/>
        <dbReference type="Rhea" id="RHEA-COMP:11425"/>
        <dbReference type="Rhea" id="RHEA-COMP:11426"/>
        <dbReference type="ChEBI" id="CHEBI:15378"/>
        <dbReference type="ChEBI" id="CHEBI:43176"/>
        <dbReference type="ChEBI" id="CHEBI:68546"/>
        <dbReference type="ChEBI" id="CHEBI:456215"/>
        <dbReference type="ChEBI" id="CHEBI:456216"/>
        <dbReference type="EC" id="2.7.11.33"/>
    </reaction>
</comment>
<protein>
    <recommendedName>
        <fullName evidence="5">Putative phosphoenolpyruvate synthase regulatory protein</fullName>
        <shortName evidence="5">PEP synthase regulatory protein</shortName>
        <shortName evidence="5">PSRP</shortName>
        <ecNumber evidence="5">2.7.11.33</ecNumber>
        <ecNumber evidence="5">2.7.4.28</ecNumber>
    </recommendedName>
    <alternativeName>
        <fullName evidence="5">Pyruvate, water dikinase regulatory protein</fullName>
    </alternativeName>
</protein>
<dbReference type="AlphaFoldDB" id="A0A060A1I6"/>
<dbReference type="EC" id="2.7.11.33" evidence="5"/>
<evidence type="ECO:0000256" key="1">
    <source>
        <dbReference type="ARBA" id="ARBA00022527"/>
    </source>
</evidence>
<keyword evidence="1 5" id="KW-0723">Serine/threonine-protein kinase</keyword>
<organism evidence="6 7">
    <name type="scientific">Acidithiobacillus caldus (strain ATCC 51756 / DSM 8584 / KU)</name>
    <dbReference type="NCBI Taxonomy" id="637389"/>
    <lineage>
        <taxon>Bacteria</taxon>
        <taxon>Pseudomonadati</taxon>
        <taxon>Pseudomonadota</taxon>
        <taxon>Acidithiobacillia</taxon>
        <taxon>Acidithiobacillales</taxon>
        <taxon>Acidithiobacillaceae</taxon>
        <taxon>Acidithiobacillus</taxon>
    </lineage>
</organism>
<dbReference type="GO" id="GO:0016776">
    <property type="term" value="F:phosphotransferase activity, phosphate group as acceptor"/>
    <property type="evidence" value="ECO:0007669"/>
    <property type="project" value="UniProtKB-UniRule"/>
</dbReference>
<comment type="catalytic activity">
    <reaction evidence="5">
        <text>[pyruvate, water dikinase]-phosphate + phosphate + H(+) = [pyruvate, water dikinase] + diphosphate</text>
        <dbReference type="Rhea" id="RHEA:48580"/>
        <dbReference type="Rhea" id="RHEA-COMP:11425"/>
        <dbReference type="Rhea" id="RHEA-COMP:11426"/>
        <dbReference type="ChEBI" id="CHEBI:15378"/>
        <dbReference type="ChEBI" id="CHEBI:33019"/>
        <dbReference type="ChEBI" id="CHEBI:43176"/>
        <dbReference type="ChEBI" id="CHEBI:43474"/>
        <dbReference type="ChEBI" id="CHEBI:68546"/>
        <dbReference type="EC" id="2.7.4.28"/>
    </reaction>
</comment>
<dbReference type="HAMAP" id="MF_01062">
    <property type="entry name" value="PSRP"/>
    <property type="match status" value="1"/>
</dbReference>
<feature type="binding site" evidence="5">
    <location>
        <begin position="157"/>
        <end position="164"/>
    </location>
    <ligand>
        <name>ADP</name>
        <dbReference type="ChEBI" id="CHEBI:456216"/>
    </ligand>
</feature>
<name>A0A060A1I6_ACICK</name>
<keyword evidence="2 5" id="KW-0808">Transferase</keyword>
<evidence type="ECO:0000256" key="4">
    <source>
        <dbReference type="ARBA" id="ARBA00022777"/>
    </source>
</evidence>
<dbReference type="KEGG" id="acz:Acaty_c2247"/>
<dbReference type="NCBIfam" id="NF003742">
    <property type="entry name" value="PRK05339.1"/>
    <property type="match status" value="1"/>
</dbReference>
<evidence type="ECO:0000256" key="2">
    <source>
        <dbReference type="ARBA" id="ARBA00022679"/>
    </source>
</evidence>
<dbReference type="EC" id="2.7.4.28" evidence="5"/>
<dbReference type="InterPro" id="IPR005177">
    <property type="entry name" value="Kinase-pyrophosphorylase"/>
</dbReference>
<evidence type="ECO:0000313" key="6">
    <source>
        <dbReference type="EMBL" id="AIA56101.1"/>
    </source>
</evidence>
<evidence type="ECO:0000313" key="7">
    <source>
        <dbReference type="Proteomes" id="UP000005522"/>
    </source>
</evidence>
<dbReference type="eggNOG" id="COG1806">
    <property type="taxonomic scope" value="Bacteria"/>
</dbReference>
<comment type="function">
    <text evidence="5">Bifunctional serine/threonine kinase and phosphorylase involved in the regulation of the phosphoenolpyruvate synthase (PEPS) by catalyzing its phosphorylation/dephosphorylation.</text>
</comment>
<dbReference type="RefSeq" id="WP_004868660.1">
    <property type="nucleotide sequence ID" value="NZ_CP005986.1"/>
</dbReference>
<dbReference type="HOGENOM" id="CLU_046206_1_0_6"/>
<dbReference type="GO" id="GO:0043531">
    <property type="term" value="F:ADP binding"/>
    <property type="evidence" value="ECO:0007669"/>
    <property type="project" value="UniProtKB-UniRule"/>
</dbReference>
<gene>
    <name evidence="6" type="ORF">Acaty_c2247</name>
</gene>
<dbReference type="EMBL" id="CP005986">
    <property type="protein sequence ID" value="AIA56101.1"/>
    <property type="molecule type" value="Genomic_DNA"/>
</dbReference>
<dbReference type="GeneID" id="92932315"/>
<evidence type="ECO:0000256" key="3">
    <source>
        <dbReference type="ARBA" id="ARBA00022741"/>
    </source>
</evidence>
<dbReference type="GO" id="GO:0004674">
    <property type="term" value="F:protein serine/threonine kinase activity"/>
    <property type="evidence" value="ECO:0007669"/>
    <property type="project" value="UniProtKB-UniRule"/>
</dbReference>
<dbReference type="Pfam" id="PF03618">
    <property type="entry name" value="Kinase-PPPase"/>
    <property type="match status" value="1"/>
</dbReference>
<dbReference type="GO" id="GO:0005524">
    <property type="term" value="F:ATP binding"/>
    <property type="evidence" value="ECO:0007669"/>
    <property type="project" value="InterPro"/>
</dbReference>
<sequence length="280" mass="31203">MSESERERSVFFVSDRTGLTASSYGKSLLAQFRGIRFTTRAVPFVDCLERAQAAAREIEECQARTGQRAIVFSTLVDEAAQRVIVRTGAFVLNLFEAFIGPLEEELAQPSVHTLGRAFRPPGEGVHQRWLDAMEFALAHDDGIHPEHYSDADLILVGVSRSGKTPTALFLAMNFSLKVGNYPLTDADLEHDDLPAPLVAWRDKLVALTIEPETLHTIREKRRASPHYAALSVCRREVRAAERIFRKARIPVFDSTNTSVEELASSILKYHQELAATDARG</sequence>
<dbReference type="PANTHER" id="PTHR31756:SF3">
    <property type="entry name" value="PYRUVATE, PHOSPHATE DIKINASE REGULATORY PROTEIN 1, CHLOROPLASTIC"/>
    <property type="match status" value="1"/>
</dbReference>
<keyword evidence="3 5" id="KW-0547">Nucleotide-binding</keyword>
<dbReference type="Proteomes" id="UP000005522">
    <property type="component" value="Chromosome"/>
</dbReference>